<evidence type="ECO:0000256" key="4">
    <source>
        <dbReference type="ARBA" id="ARBA00023136"/>
    </source>
</evidence>
<evidence type="ECO:0000256" key="3">
    <source>
        <dbReference type="ARBA" id="ARBA00022989"/>
    </source>
</evidence>
<feature type="transmembrane region" description="Helical" evidence="5">
    <location>
        <begin position="233"/>
        <end position="255"/>
    </location>
</feature>
<evidence type="ECO:0000313" key="6">
    <source>
        <dbReference type="EMBL" id="MCX2739025.1"/>
    </source>
</evidence>
<keyword evidence="2 5" id="KW-0812">Transmembrane</keyword>
<name>A0ABT3RB97_9BACT</name>
<feature type="transmembrane region" description="Helical" evidence="5">
    <location>
        <begin position="105"/>
        <end position="125"/>
    </location>
</feature>
<comment type="caution">
    <text evidence="6">The sequence shown here is derived from an EMBL/GenBank/DDBJ whole genome shotgun (WGS) entry which is preliminary data.</text>
</comment>
<dbReference type="RefSeq" id="WP_266051083.1">
    <property type="nucleotide sequence ID" value="NZ_JAPFQO010000002.1"/>
</dbReference>
<evidence type="ECO:0000256" key="1">
    <source>
        <dbReference type="ARBA" id="ARBA00004141"/>
    </source>
</evidence>
<evidence type="ECO:0000256" key="2">
    <source>
        <dbReference type="ARBA" id="ARBA00022692"/>
    </source>
</evidence>
<accession>A0ABT3RB97</accession>
<dbReference type="EMBL" id="JAPFQO010000002">
    <property type="protein sequence ID" value="MCX2739025.1"/>
    <property type="molecule type" value="Genomic_DNA"/>
</dbReference>
<keyword evidence="3 5" id="KW-1133">Transmembrane helix</keyword>
<dbReference type="PANTHER" id="PTHR43701:SF2">
    <property type="entry name" value="MEMBRANE TRANSPORTER PROTEIN YJNA-RELATED"/>
    <property type="match status" value="1"/>
</dbReference>
<feature type="transmembrane region" description="Helical" evidence="5">
    <location>
        <begin position="67"/>
        <end position="85"/>
    </location>
</feature>
<feature type="transmembrane region" description="Helical" evidence="5">
    <location>
        <begin position="171"/>
        <end position="201"/>
    </location>
</feature>
<gene>
    <name evidence="6" type="ORF">OO017_03625</name>
</gene>
<keyword evidence="4 5" id="KW-0472">Membrane</keyword>
<proteinExistence type="inferred from homology"/>
<dbReference type="InterPro" id="IPR051598">
    <property type="entry name" value="TSUP/Inactive_protease-like"/>
</dbReference>
<dbReference type="Proteomes" id="UP001207228">
    <property type="component" value="Unassembled WGS sequence"/>
</dbReference>
<feature type="transmembrane region" description="Helical" evidence="5">
    <location>
        <begin position="7"/>
        <end position="26"/>
    </location>
</feature>
<evidence type="ECO:0000256" key="5">
    <source>
        <dbReference type="RuleBase" id="RU363041"/>
    </source>
</evidence>
<dbReference type="PANTHER" id="PTHR43701">
    <property type="entry name" value="MEMBRANE TRANSPORTER PROTEIN MJ0441-RELATED"/>
    <property type="match status" value="1"/>
</dbReference>
<comment type="subcellular location">
    <subcellularLocation>
        <location evidence="5">Cell membrane</location>
        <topology evidence="5">Multi-pass membrane protein</topology>
    </subcellularLocation>
    <subcellularLocation>
        <location evidence="1">Membrane</location>
        <topology evidence="1">Multi-pass membrane protein</topology>
    </subcellularLocation>
</comment>
<keyword evidence="7" id="KW-1185">Reference proteome</keyword>
<feature type="transmembrane region" description="Helical" evidence="5">
    <location>
        <begin position="207"/>
        <end position="226"/>
    </location>
</feature>
<sequence length="286" mass="30656">MEILGYIAALMIGLSLGLIGGGGSILTVPVLVYLIGLSPVISTAYSLFIVGLTSLVGSYKFYKKGLVSLKTAVVFGLPSIVAVYVTRRYIVPAIPDNLFTVGDLVVTKGVLLMLLFAGLMVFASISMIKKKKETPADPAEPVDENIDTELDVEHENPNAPHPKPKFNYGGILAEGVVVGTLTGLVGAGGGFLIIPALVLFSKLDMKMAVGTSLLIIAVKSLFGFIGDIYNYEINWLFLAIFSTISIAGIFIGSFLSTKIHADKLKTSFGWFVLLMGLYIFAKELFF</sequence>
<reference evidence="6 7" key="1">
    <citation type="submission" date="2022-11" db="EMBL/GenBank/DDBJ databases">
        <title>The characterization of three novel Bacteroidetes species and genomic analysis of their roles in tidal elemental geochemical cycles.</title>
        <authorList>
            <person name="Ma K.-J."/>
        </authorList>
    </citation>
    <scope>NUCLEOTIDE SEQUENCE [LARGE SCALE GENOMIC DNA]</scope>
    <source>
        <strain evidence="6 7">M82</strain>
    </source>
</reference>
<dbReference type="Pfam" id="PF01925">
    <property type="entry name" value="TauE"/>
    <property type="match status" value="1"/>
</dbReference>
<dbReference type="InterPro" id="IPR002781">
    <property type="entry name" value="TM_pro_TauE-like"/>
</dbReference>
<keyword evidence="5" id="KW-1003">Cell membrane</keyword>
<comment type="similarity">
    <text evidence="5">Belongs to the 4-toluene sulfonate uptake permease (TSUP) (TC 2.A.102) family.</text>
</comment>
<protein>
    <recommendedName>
        <fullName evidence="5">Probable membrane transporter protein</fullName>
    </recommendedName>
</protein>
<feature type="transmembrane region" description="Helical" evidence="5">
    <location>
        <begin position="32"/>
        <end position="55"/>
    </location>
</feature>
<evidence type="ECO:0000313" key="7">
    <source>
        <dbReference type="Proteomes" id="UP001207228"/>
    </source>
</evidence>
<organism evidence="6 7">
    <name type="scientific">Pontibacter anaerobius</name>
    <dbReference type="NCBI Taxonomy" id="2993940"/>
    <lineage>
        <taxon>Bacteria</taxon>
        <taxon>Pseudomonadati</taxon>
        <taxon>Bacteroidota</taxon>
        <taxon>Cytophagia</taxon>
        <taxon>Cytophagales</taxon>
        <taxon>Hymenobacteraceae</taxon>
        <taxon>Pontibacter</taxon>
    </lineage>
</organism>
<feature type="transmembrane region" description="Helical" evidence="5">
    <location>
        <begin position="267"/>
        <end position="285"/>
    </location>
</feature>